<dbReference type="Pfam" id="PF00089">
    <property type="entry name" value="Trypsin"/>
    <property type="match status" value="1"/>
</dbReference>
<dbReference type="InterPro" id="IPR018114">
    <property type="entry name" value="TRYPSIN_HIS"/>
</dbReference>
<keyword evidence="5" id="KW-0720">Serine protease</keyword>
<evidence type="ECO:0000256" key="7">
    <source>
        <dbReference type="ARBA" id="ARBA00024195"/>
    </source>
</evidence>
<dbReference type="PROSITE" id="PS00135">
    <property type="entry name" value="TRYPSIN_SER"/>
    <property type="match status" value="1"/>
</dbReference>
<dbReference type="EnsemblMetazoa" id="PPAI003538-RA">
    <property type="protein sequence ID" value="PPAI003538-PA"/>
    <property type="gene ID" value="PPAI003538"/>
</dbReference>
<dbReference type="InterPro" id="IPR001314">
    <property type="entry name" value="Peptidase_S1A"/>
</dbReference>
<keyword evidence="3" id="KW-0645">Protease</keyword>
<dbReference type="PROSITE" id="PS00134">
    <property type="entry name" value="TRYPSIN_HIS"/>
    <property type="match status" value="1"/>
</dbReference>
<dbReference type="InterPro" id="IPR001254">
    <property type="entry name" value="Trypsin_dom"/>
</dbReference>
<evidence type="ECO:0000256" key="3">
    <source>
        <dbReference type="ARBA" id="ARBA00022670"/>
    </source>
</evidence>
<proteinExistence type="inferred from homology"/>
<name>A0A1B0D7L5_PHLPP</name>
<dbReference type="VEuPathDB" id="VectorBase:PPAI003538"/>
<dbReference type="GO" id="GO:0006508">
    <property type="term" value="P:proteolysis"/>
    <property type="evidence" value="ECO:0007669"/>
    <property type="project" value="UniProtKB-KW"/>
</dbReference>
<evidence type="ECO:0000313" key="8">
    <source>
        <dbReference type="EnsemblMetazoa" id="PPAI003538-PA"/>
    </source>
</evidence>
<dbReference type="PRINTS" id="PR00722">
    <property type="entry name" value="CHYMOTRYPSIN"/>
</dbReference>
<keyword evidence="6" id="KW-1015">Disulfide bond</keyword>
<evidence type="ECO:0000256" key="6">
    <source>
        <dbReference type="ARBA" id="ARBA00023157"/>
    </source>
</evidence>
<organism evidence="8 9">
    <name type="scientific">Phlebotomus papatasi</name>
    <name type="common">Sandfly</name>
    <dbReference type="NCBI Taxonomy" id="29031"/>
    <lineage>
        <taxon>Eukaryota</taxon>
        <taxon>Metazoa</taxon>
        <taxon>Ecdysozoa</taxon>
        <taxon>Arthropoda</taxon>
        <taxon>Hexapoda</taxon>
        <taxon>Insecta</taxon>
        <taxon>Pterygota</taxon>
        <taxon>Neoptera</taxon>
        <taxon>Endopterygota</taxon>
        <taxon>Diptera</taxon>
        <taxon>Nematocera</taxon>
        <taxon>Psychodoidea</taxon>
        <taxon>Psychodidae</taxon>
        <taxon>Phlebotomus</taxon>
        <taxon>Phlebotomus</taxon>
    </lineage>
</organism>
<dbReference type="Gene3D" id="2.40.10.10">
    <property type="entry name" value="Trypsin-like serine proteases"/>
    <property type="match status" value="2"/>
</dbReference>
<reference evidence="8" key="1">
    <citation type="submission" date="2022-08" db="UniProtKB">
        <authorList>
            <consortium name="EnsemblMetazoa"/>
        </authorList>
    </citation>
    <scope>IDENTIFICATION</scope>
    <source>
        <strain evidence="8">Israel</strain>
    </source>
</reference>
<dbReference type="EMBL" id="AJVK01027005">
    <property type="status" value="NOT_ANNOTATED_CDS"/>
    <property type="molecule type" value="Genomic_DNA"/>
</dbReference>
<evidence type="ECO:0000256" key="2">
    <source>
        <dbReference type="ARBA" id="ARBA00022525"/>
    </source>
</evidence>
<dbReference type="PANTHER" id="PTHR24264:SF65">
    <property type="entry name" value="SRCR DOMAIN-CONTAINING PROTEIN"/>
    <property type="match status" value="1"/>
</dbReference>
<dbReference type="PANTHER" id="PTHR24264">
    <property type="entry name" value="TRYPSIN-RELATED"/>
    <property type="match status" value="1"/>
</dbReference>
<dbReference type="AlphaFoldDB" id="A0A1B0D7L5"/>
<protein>
    <submittedName>
        <fullName evidence="8">Uncharacterized protein</fullName>
    </submittedName>
</protein>
<keyword evidence="4" id="KW-0378">Hydrolase</keyword>
<dbReference type="Proteomes" id="UP000092462">
    <property type="component" value="Unassembled WGS sequence"/>
</dbReference>
<dbReference type="CDD" id="cd00190">
    <property type="entry name" value="Tryp_SPc"/>
    <property type="match status" value="1"/>
</dbReference>
<dbReference type="GO" id="GO:0005615">
    <property type="term" value="C:extracellular space"/>
    <property type="evidence" value="ECO:0007669"/>
    <property type="project" value="TreeGrafter"/>
</dbReference>
<keyword evidence="9" id="KW-1185">Reference proteome</keyword>
<dbReference type="VEuPathDB" id="VectorBase:PPAPM1_007911"/>
<comment type="subcellular location">
    <subcellularLocation>
        <location evidence="1">Secreted</location>
    </subcellularLocation>
</comment>
<evidence type="ECO:0000313" key="9">
    <source>
        <dbReference type="Proteomes" id="UP000092462"/>
    </source>
</evidence>
<dbReference type="GO" id="GO:0004252">
    <property type="term" value="F:serine-type endopeptidase activity"/>
    <property type="evidence" value="ECO:0007669"/>
    <property type="project" value="InterPro"/>
</dbReference>
<sequence>MKTILLLCVAVFALAQAGNTDIDWSTVRPLWEIPSWQETHPKLMEIVEARKELPQIQYGPGGRIVGGTYAQPHQFPYQVGLILHLAGGNGFCGGSLLSKNYVMTAAHCLDAAGSAIAILGAHHVFENEPTQQRIFSPGSSFRLYPNWDASLVRNDLATLRMENSAEYIPGLVNSVRLPNFRQIDVDFAGQMSSISGWGRFNDSSNDLSPTLRYVRLPIMTNLACTLRWPGIIQPSNICADGANGGPCNGDSGGPVSVIEADGVTTQVGIVSFGLALGCELNWPSAHARVTSFLEWIDENTDHEIRENW</sequence>
<accession>A0A1B0D7L5</accession>
<dbReference type="InterPro" id="IPR009003">
    <property type="entry name" value="Peptidase_S1_PA"/>
</dbReference>
<evidence type="ECO:0000256" key="5">
    <source>
        <dbReference type="ARBA" id="ARBA00022825"/>
    </source>
</evidence>
<keyword evidence="2" id="KW-0964">Secreted</keyword>
<dbReference type="InterPro" id="IPR043504">
    <property type="entry name" value="Peptidase_S1_PA_chymotrypsin"/>
</dbReference>
<dbReference type="InterPro" id="IPR050127">
    <property type="entry name" value="Serine_Proteases_S1"/>
</dbReference>
<comment type="similarity">
    <text evidence="7">Belongs to the peptidase S1 family. CLIP subfamily.</text>
</comment>
<dbReference type="PROSITE" id="PS50240">
    <property type="entry name" value="TRYPSIN_DOM"/>
    <property type="match status" value="1"/>
</dbReference>
<evidence type="ECO:0000256" key="4">
    <source>
        <dbReference type="ARBA" id="ARBA00022801"/>
    </source>
</evidence>
<dbReference type="InterPro" id="IPR033116">
    <property type="entry name" value="TRYPSIN_SER"/>
</dbReference>
<evidence type="ECO:0000256" key="1">
    <source>
        <dbReference type="ARBA" id="ARBA00004613"/>
    </source>
</evidence>
<dbReference type="SUPFAM" id="SSF50494">
    <property type="entry name" value="Trypsin-like serine proteases"/>
    <property type="match status" value="1"/>
</dbReference>
<dbReference type="SMART" id="SM00020">
    <property type="entry name" value="Tryp_SPc"/>
    <property type="match status" value="1"/>
</dbReference>